<feature type="domain" description="Fatty acid hydroxylase" evidence="3">
    <location>
        <begin position="8"/>
        <end position="152"/>
    </location>
</feature>
<proteinExistence type="predicted"/>
<dbReference type="AlphaFoldDB" id="A0AAW4NZV6"/>
<evidence type="ECO:0000313" key="5">
    <source>
        <dbReference type="Proteomes" id="UP000696310"/>
    </source>
</evidence>
<dbReference type="GO" id="GO:0016491">
    <property type="term" value="F:oxidoreductase activity"/>
    <property type="evidence" value="ECO:0007669"/>
    <property type="project" value="InterPro"/>
</dbReference>
<dbReference type="Proteomes" id="UP000696310">
    <property type="component" value="Unassembled WGS sequence"/>
</dbReference>
<gene>
    <name evidence="4" type="ORF">IM880_10225</name>
</gene>
<reference evidence="4" key="1">
    <citation type="journal article" date="2021" name="bioRxiv">
        <title>Identification of Pectobacterium species isolated from the soft rot of tetecho (Neobuxbaumia tetetzo), a columnar cactus, and associated metagenomics.</title>
        <authorList>
            <person name="Vargas-Peralta D."/>
            <person name="Narvaez-Barragan D.A."/>
            <person name="de Sandozequi A."/>
            <person name="Romero-Gutierrez M.F."/>
            <person name="Segovia L."/>
            <person name="Martinez-Anaya C."/>
            <person name="Alcaraz L.D."/>
            <person name="de la Torre Almaraz R."/>
        </authorList>
    </citation>
    <scope>NUCLEOTIDE SEQUENCE</scope>
    <source>
        <strain evidence="4">A3</strain>
    </source>
</reference>
<keyword evidence="2" id="KW-1133">Transmembrane helix</keyword>
<protein>
    <submittedName>
        <fullName evidence="4">Sterol desaturase family protein</fullName>
    </submittedName>
</protein>
<dbReference type="RefSeq" id="WP_095701772.1">
    <property type="nucleotide sequence ID" value="NZ_CABFUV010000019.1"/>
</dbReference>
<dbReference type="KEGG" id="ppoa:BJK05_21200"/>
<dbReference type="GO" id="GO:0005506">
    <property type="term" value="F:iron ion binding"/>
    <property type="evidence" value="ECO:0007669"/>
    <property type="project" value="InterPro"/>
</dbReference>
<dbReference type="GeneID" id="61411209"/>
<feature type="region of interest" description="Disordered" evidence="1">
    <location>
        <begin position="166"/>
        <end position="187"/>
    </location>
</feature>
<dbReference type="GO" id="GO:0008610">
    <property type="term" value="P:lipid biosynthetic process"/>
    <property type="evidence" value="ECO:0007669"/>
    <property type="project" value="InterPro"/>
</dbReference>
<evidence type="ECO:0000256" key="2">
    <source>
        <dbReference type="SAM" id="Phobius"/>
    </source>
</evidence>
<dbReference type="Pfam" id="PF04116">
    <property type="entry name" value="FA_hydroxylase"/>
    <property type="match status" value="1"/>
</dbReference>
<comment type="caution">
    <text evidence="4">The sequence shown here is derived from an EMBL/GenBank/DDBJ whole genome shotgun (WGS) entry which is preliminary data.</text>
</comment>
<keyword evidence="2" id="KW-0472">Membrane</keyword>
<sequence length="187" mass="22781">MIFVVKLVVYFLLWTLWSYTMHVIAHTNFKYNFIRYFHLKHHAYNYGDGQLPPWHDYLFWFGDWKSSMDVYITFTIPLIILTIFDPIYGGILLVFHYIYEVFLSRNVLDHNPNITGNITRFIPIGKFHLCHHHNVKCNFSFYITLWDYLFRTNDAWVLRKRYERQKQRQQRQATPTSDTPQTDERTS</sequence>
<organism evidence="4 5">
    <name type="scientific">Pectobacterium polaris</name>
    <dbReference type="NCBI Taxonomy" id="2042057"/>
    <lineage>
        <taxon>Bacteria</taxon>
        <taxon>Pseudomonadati</taxon>
        <taxon>Pseudomonadota</taxon>
        <taxon>Gammaproteobacteria</taxon>
        <taxon>Enterobacterales</taxon>
        <taxon>Pectobacteriaceae</taxon>
        <taxon>Pectobacterium</taxon>
    </lineage>
</organism>
<feature type="transmembrane region" description="Helical" evidence="2">
    <location>
        <begin position="7"/>
        <end position="25"/>
    </location>
</feature>
<feature type="transmembrane region" description="Helical" evidence="2">
    <location>
        <begin position="70"/>
        <end position="95"/>
    </location>
</feature>
<accession>A0AAW4NZV6</accession>
<name>A0AAW4NZV6_9GAMM</name>
<evidence type="ECO:0000313" key="4">
    <source>
        <dbReference type="EMBL" id="MBW5892585.1"/>
    </source>
</evidence>
<dbReference type="EMBL" id="JAESHX010000050">
    <property type="protein sequence ID" value="MBW5892585.1"/>
    <property type="molecule type" value="Genomic_DNA"/>
</dbReference>
<evidence type="ECO:0000256" key="1">
    <source>
        <dbReference type="SAM" id="MobiDB-lite"/>
    </source>
</evidence>
<reference evidence="4" key="2">
    <citation type="submission" date="2021-01" db="EMBL/GenBank/DDBJ databases">
        <authorList>
            <person name="Vargas Peralta D."/>
        </authorList>
    </citation>
    <scope>NUCLEOTIDE SEQUENCE</scope>
    <source>
        <strain evidence="4">A3</strain>
    </source>
</reference>
<dbReference type="InterPro" id="IPR006694">
    <property type="entry name" value="Fatty_acid_hydroxylase"/>
</dbReference>
<evidence type="ECO:0000259" key="3">
    <source>
        <dbReference type="Pfam" id="PF04116"/>
    </source>
</evidence>
<keyword evidence="2" id="KW-0812">Transmembrane</keyword>